<dbReference type="PANTHER" id="PTHR46067:SF27">
    <property type="entry name" value="ACYL-COA N-ACYLTRANSFERASES (NAT) SUPERFAMILY PROTEIN"/>
    <property type="match status" value="1"/>
</dbReference>
<dbReference type="EMBL" id="EF085604">
    <property type="protein sequence ID" value="ABK24907.1"/>
    <property type="molecule type" value="mRNA"/>
</dbReference>
<dbReference type="GO" id="GO:0016747">
    <property type="term" value="F:acyltransferase activity, transferring groups other than amino-acyl groups"/>
    <property type="evidence" value="ECO:0007669"/>
    <property type="project" value="InterPro"/>
</dbReference>
<proteinExistence type="evidence at transcript level"/>
<dbReference type="InterPro" id="IPR000182">
    <property type="entry name" value="GNAT_dom"/>
</dbReference>
<dbReference type="PROSITE" id="PS51186">
    <property type="entry name" value="GNAT"/>
    <property type="match status" value="1"/>
</dbReference>
<dbReference type="InterPro" id="IPR016181">
    <property type="entry name" value="Acyl_CoA_acyltransferase"/>
</dbReference>
<dbReference type="Gene3D" id="3.40.630.30">
    <property type="match status" value="1"/>
</dbReference>
<sequence>MEERVESWRVTLRDFKMTDVEDFMVWATDEEVAHFCSWEVYKSREQAEKYISTEAIPHPWFKAICVDGKAVGGISLNRGEGHARCRGEIGYVTAAHCWGKGIVTQAVKLGVSAAFQDLPDLERIEGLVEPQNLASQRVLEKAGFVKEGLLSRYLNFKGKTRDFYVYRILSADFPVEAHP</sequence>
<dbReference type="SUPFAM" id="SSF55729">
    <property type="entry name" value="Acyl-CoA N-acyltransferases (Nat)"/>
    <property type="match status" value="1"/>
</dbReference>
<dbReference type="Pfam" id="PF13302">
    <property type="entry name" value="Acetyltransf_3"/>
    <property type="match status" value="1"/>
</dbReference>
<feature type="domain" description="N-acetyltransferase" evidence="1">
    <location>
        <begin position="10"/>
        <end position="162"/>
    </location>
</feature>
<organism evidence="2">
    <name type="scientific">Picea sitchensis</name>
    <name type="common">Sitka spruce</name>
    <name type="synonym">Pinus sitchensis</name>
    <dbReference type="NCBI Taxonomy" id="3332"/>
    <lineage>
        <taxon>Eukaryota</taxon>
        <taxon>Viridiplantae</taxon>
        <taxon>Streptophyta</taxon>
        <taxon>Embryophyta</taxon>
        <taxon>Tracheophyta</taxon>
        <taxon>Spermatophyta</taxon>
        <taxon>Pinopsida</taxon>
        <taxon>Pinidae</taxon>
        <taxon>Conifers I</taxon>
        <taxon>Pinales</taxon>
        <taxon>Pinaceae</taxon>
        <taxon>Picea</taxon>
    </lineage>
</organism>
<protein>
    <recommendedName>
        <fullName evidence="1">N-acetyltransferase domain-containing protein</fullName>
    </recommendedName>
</protein>
<dbReference type="AlphaFoldDB" id="A9NW96"/>
<dbReference type="PANTHER" id="PTHR46067">
    <property type="entry name" value="ACYL-COA N-ACYLTRANSFERASES (NAT) SUPERFAMILY PROTEIN"/>
    <property type="match status" value="1"/>
</dbReference>
<dbReference type="OMA" id="YRVWATC"/>
<evidence type="ECO:0000259" key="1">
    <source>
        <dbReference type="PROSITE" id="PS51186"/>
    </source>
</evidence>
<evidence type="ECO:0000313" key="2">
    <source>
        <dbReference type="EMBL" id="ABK24907.1"/>
    </source>
</evidence>
<accession>A9NW96</accession>
<name>A9NW96_PICSI</name>
<reference evidence="2" key="1">
    <citation type="journal article" date="2008" name="BMC Genomics">
        <title>A conifer genomics resource of 200,000 spruce (Picea spp.) ESTs and 6,464 high-quality, sequence-finished full-length cDNAs for Sitka spruce (Picea sitchensis).</title>
        <authorList>
            <person name="Ralph S.G."/>
            <person name="Chun H.J."/>
            <person name="Kolosova N."/>
            <person name="Cooper D."/>
            <person name="Oddy C."/>
            <person name="Ritland C.E."/>
            <person name="Kirkpatrick R."/>
            <person name="Moore R."/>
            <person name="Barber S."/>
            <person name="Holt R.A."/>
            <person name="Jones S.J."/>
            <person name="Marra M.A."/>
            <person name="Douglas C.J."/>
            <person name="Ritland K."/>
            <person name="Bohlmann J."/>
        </authorList>
    </citation>
    <scope>NUCLEOTIDE SEQUENCE</scope>
    <source>
        <tissue evidence="2">Bark</tissue>
    </source>
</reference>